<protein>
    <submittedName>
        <fullName evidence="2">Uncharacterized protein</fullName>
    </submittedName>
</protein>
<sequence>MNNSQIQSPPRFDSYSGLYQPAPGTSGETVTTASSSHPHQTSTAFSTSGPSHNHGTSAGPPYPTLPYFPQNSSNIRDGSRGASALFSHAGGNNGLTMDHDSGSSLHPFLASCKAYSGNPSQASVDHPMMAGNEL</sequence>
<dbReference type="AlphaFoldDB" id="A0A1D1UTF4"/>
<gene>
    <name evidence="2" type="primary">RvY_02181-1</name>
    <name evidence="2" type="synonym">RvY_02181.1</name>
    <name evidence="2" type="ORF">RvY_02181</name>
</gene>
<dbReference type="EMBL" id="BDGG01000001">
    <property type="protein sequence ID" value="GAU89653.1"/>
    <property type="molecule type" value="Genomic_DNA"/>
</dbReference>
<dbReference type="Proteomes" id="UP000186922">
    <property type="component" value="Unassembled WGS sequence"/>
</dbReference>
<organism evidence="2 3">
    <name type="scientific">Ramazzottius varieornatus</name>
    <name type="common">Water bear</name>
    <name type="synonym">Tardigrade</name>
    <dbReference type="NCBI Taxonomy" id="947166"/>
    <lineage>
        <taxon>Eukaryota</taxon>
        <taxon>Metazoa</taxon>
        <taxon>Ecdysozoa</taxon>
        <taxon>Tardigrada</taxon>
        <taxon>Eutardigrada</taxon>
        <taxon>Parachela</taxon>
        <taxon>Hypsibioidea</taxon>
        <taxon>Ramazzottiidae</taxon>
        <taxon>Ramazzottius</taxon>
    </lineage>
</organism>
<comment type="caution">
    <text evidence="2">The sequence shown here is derived from an EMBL/GenBank/DDBJ whole genome shotgun (WGS) entry which is preliminary data.</text>
</comment>
<feature type="region of interest" description="Disordered" evidence="1">
    <location>
        <begin position="1"/>
        <end position="98"/>
    </location>
</feature>
<accession>A0A1D1UTF4</accession>
<name>A0A1D1UTF4_RAMVA</name>
<proteinExistence type="predicted"/>
<evidence type="ECO:0000256" key="1">
    <source>
        <dbReference type="SAM" id="MobiDB-lite"/>
    </source>
</evidence>
<evidence type="ECO:0000313" key="3">
    <source>
        <dbReference type="Proteomes" id="UP000186922"/>
    </source>
</evidence>
<keyword evidence="3" id="KW-1185">Reference proteome</keyword>
<reference evidence="2 3" key="1">
    <citation type="journal article" date="2016" name="Nat. Commun.">
        <title>Extremotolerant tardigrade genome and improved radiotolerance of human cultured cells by tardigrade-unique protein.</title>
        <authorList>
            <person name="Hashimoto T."/>
            <person name="Horikawa D.D."/>
            <person name="Saito Y."/>
            <person name="Kuwahara H."/>
            <person name="Kozuka-Hata H."/>
            <person name="Shin-I T."/>
            <person name="Minakuchi Y."/>
            <person name="Ohishi K."/>
            <person name="Motoyama A."/>
            <person name="Aizu T."/>
            <person name="Enomoto A."/>
            <person name="Kondo K."/>
            <person name="Tanaka S."/>
            <person name="Hara Y."/>
            <person name="Koshikawa S."/>
            <person name="Sagara H."/>
            <person name="Miura T."/>
            <person name="Yokobori S."/>
            <person name="Miyagawa K."/>
            <person name="Suzuki Y."/>
            <person name="Kubo T."/>
            <person name="Oyama M."/>
            <person name="Kohara Y."/>
            <person name="Fujiyama A."/>
            <person name="Arakawa K."/>
            <person name="Katayama T."/>
            <person name="Toyoda A."/>
            <person name="Kunieda T."/>
        </authorList>
    </citation>
    <scope>NUCLEOTIDE SEQUENCE [LARGE SCALE GENOMIC DNA]</scope>
    <source>
        <strain evidence="2 3">YOKOZUNA-1</strain>
    </source>
</reference>
<evidence type="ECO:0000313" key="2">
    <source>
        <dbReference type="EMBL" id="GAU89653.1"/>
    </source>
</evidence>
<feature type="compositionally biased region" description="Polar residues" evidence="1">
    <location>
        <begin position="26"/>
        <end position="56"/>
    </location>
</feature>